<dbReference type="Gene3D" id="3.40.1650.10">
    <property type="entry name" value="RbsD-like domain"/>
    <property type="match status" value="1"/>
</dbReference>
<evidence type="ECO:0000256" key="3">
    <source>
        <dbReference type="ARBA" id="ARBA00022490"/>
    </source>
</evidence>
<dbReference type="HAMAP" id="MF_01661">
    <property type="entry name" value="D_rib_pyranase"/>
    <property type="match status" value="1"/>
</dbReference>
<feature type="active site" description="Proton donor" evidence="6">
    <location>
        <position position="20"/>
    </location>
</feature>
<comment type="caution">
    <text evidence="7">The sequence shown here is derived from an EMBL/GenBank/DDBJ whole genome shotgun (WGS) entry which is preliminary data.</text>
</comment>
<dbReference type="InterPro" id="IPR023064">
    <property type="entry name" value="D-ribose_pyranase"/>
</dbReference>
<feature type="binding site" evidence="6">
    <location>
        <position position="96"/>
    </location>
    <ligand>
        <name>substrate</name>
    </ligand>
</feature>
<protein>
    <recommendedName>
        <fullName evidence="2 6">D-ribose pyranase</fullName>
        <ecNumber evidence="2 6">5.4.99.62</ecNumber>
    </recommendedName>
</protein>
<evidence type="ECO:0000256" key="6">
    <source>
        <dbReference type="HAMAP-Rule" id="MF_01661"/>
    </source>
</evidence>
<dbReference type="PANTHER" id="PTHR37831">
    <property type="entry name" value="D-RIBOSE PYRANASE"/>
    <property type="match status" value="1"/>
</dbReference>
<dbReference type="InterPro" id="IPR023750">
    <property type="entry name" value="RbsD-like_sf"/>
</dbReference>
<dbReference type="Pfam" id="PF05025">
    <property type="entry name" value="RbsD_FucU"/>
    <property type="match status" value="1"/>
</dbReference>
<comment type="catalytic activity">
    <reaction evidence="1 6">
        <text>beta-D-ribopyranose = beta-D-ribofuranose</text>
        <dbReference type="Rhea" id="RHEA:25432"/>
        <dbReference type="ChEBI" id="CHEBI:27476"/>
        <dbReference type="ChEBI" id="CHEBI:47002"/>
        <dbReference type="EC" id="5.4.99.62"/>
    </reaction>
</comment>
<feature type="binding site" evidence="6">
    <location>
        <position position="28"/>
    </location>
    <ligand>
        <name>substrate</name>
    </ligand>
</feature>
<feature type="binding site" evidence="6">
    <location>
        <begin position="118"/>
        <end position="120"/>
    </location>
    <ligand>
        <name>substrate</name>
    </ligand>
</feature>
<evidence type="ECO:0000313" key="7">
    <source>
        <dbReference type="EMBL" id="MFC0561324.1"/>
    </source>
</evidence>
<comment type="similarity">
    <text evidence="6">Belongs to the RbsD / FucU family. RbsD subfamily.</text>
</comment>
<organism evidence="7 8">
    <name type="scientific">Halalkalibacter alkalisediminis</name>
    <dbReference type="NCBI Taxonomy" id="935616"/>
    <lineage>
        <taxon>Bacteria</taxon>
        <taxon>Bacillati</taxon>
        <taxon>Bacillota</taxon>
        <taxon>Bacilli</taxon>
        <taxon>Bacillales</taxon>
        <taxon>Bacillaceae</taxon>
        <taxon>Halalkalibacter</taxon>
    </lineage>
</organism>
<dbReference type="Proteomes" id="UP001589833">
    <property type="component" value="Unassembled WGS sequence"/>
</dbReference>
<evidence type="ECO:0000256" key="2">
    <source>
        <dbReference type="ARBA" id="ARBA00012862"/>
    </source>
</evidence>
<proteinExistence type="inferred from homology"/>
<keyword evidence="8" id="KW-1185">Reference proteome</keyword>
<accession>A0ABV6NKV1</accession>
<keyword evidence="4 6" id="KW-0413">Isomerase</keyword>
<comment type="subunit">
    <text evidence="6">Homodecamer.</text>
</comment>
<dbReference type="SUPFAM" id="SSF102546">
    <property type="entry name" value="RbsD-like"/>
    <property type="match status" value="1"/>
</dbReference>
<evidence type="ECO:0000256" key="1">
    <source>
        <dbReference type="ARBA" id="ARBA00000223"/>
    </source>
</evidence>
<comment type="subcellular location">
    <subcellularLocation>
        <location evidence="6">Cytoplasm</location>
    </subcellularLocation>
</comment>
<reference evidence="7 8" key="1">
    <citation type="submission" date="2024-09" db="EMBL/GenBank/DDBJ databases">
        <authorList>
            <person name="Sun Q."/>
            <person name="Mori K."/>
        </authorList>
    </citation>
    <scope>NUCLEOTIDE SEQUENCE [LARGE SCALE GENOMIC DNA]</scope>
    <source>
        <strain evidence="7 8">NCAIM B.02301</strain>
    </source>
</reference>
<keyword evidence="5 6" id="KW-0119">Carbohydrate metabolism</keyword>
<evidence type="ECO:0000313" key="8">
    <source>
        <dbReference type="Proteomes" id="UP001589833"/>
    </source>
</evidence>
<dbReference type="NCBIfam" id="NF008761">
    <property type="entry name" value="PRK11797.1"/>
    <property type="match status" value="1"/>
</dbReference>
<dbReference type="GO" id="GO:0062193">
    <property type="term" value="F:D-ribose pyranase activity"/>
    <property type="evidence" value="ECO:0007669"/>
    <property type="project" value="UniProtKB-EC"/>
</dbReference>
<dbReference type="InterPro" id="IPR007721">
    <property type="entry name" value="RbsD_FucU"/>
</dbReference>
<evidence type="ECO:0000256" key="4">
    <source>
        <dbReference type="ARBA" id="ARBA00023235"/>
    </source>
</evidence>
<dbReference type="EC" id="5.4.99.62" evidence="2 6"/>
<dbReference type="EMBL" id="JBHLTR010000056">
    <property type="protein sequence ID" value="MFC0561324.1"/>
    <property type="molecule type" value="Genomic_DNA"/>
</dbReference>
<name>A0ABV6NKV1_9BACI</name>
<evidence type="ECO:0000256" key="5">
    <source>
        <dbReference type="ARBA" id="ARBA00023277"/>
    </source>
</evidence>
<comment type="pathway">
    <text evidence="6">Carbohydrate metabolism; D-ribose degradation; D-ribose 5-phosphate from beta-D-ribopyranose: step 1/2.</text>
</comment>
<gene>
    <name evidence="6 7" type="primary">rbsD</name>
    <name evidence="7" type="ORF">ACFFH4_20490</name>
</gene>
<comment type="function">
    <text evidence="6">Catalyzes the interconversion of beta-pyran and beta-furan forms of D-ribose.</text>
</comment>
<dbReference type="PANTHER" id="PTHR37831:SF1">
    <property type="entry name" value="D-RIBOSE PYRANASE"/>
    <property type="match status" value="1"/>
</dbReference>
<dbReference type="RefSeq" id="WP_273846661.1">
    <property type="nucleotide sequence ID" value="NZ_JAQQWT010000018.1"/>
</dbReference>
<sequence>MKKNGILNRDIAEVLAKLGHTDTIVIGDCGLPIPENVRCIDLSLKKGVPSFLDVLEEVLNDMEVESAICAEEVKQNNEKVYSELCKHTFPIQFMSHERFKKETQEAKVIIRTGEITPYANIILQAGVIF</sequence>
<keyword evidence="3 6" id="KW-0963">Cytoplasm</keyword>